<evidence type="ECO:0000256" key="3">
    <source>
        <dbReference type="ARBA" id="ARBA00022723"/>
    </source>
</evidence>
<protein>
    <submittedName>
        <fullName evidence="12">Elastase-like</fullName>
    </submittedName>
</protein>
<evidence type="ECO:0000256" key="4">
    <source>
        <dbReference type="ARBA" id="ARBA00022729"/>
    </source>
</evidence>
<dbReference type="InterPro" id="IPR013856">
    <property type="entry name" value="Peptidase_M4_domain"/>
</dbReference>
<organism evidence="11 12">
    <name type="scientific">Octopus sinensis</name>
    <name type="common">East Asian common octopus</name>
    <dbReference type="NCBI Taxonomy" id="2607531"/>
    <lineage>
        <taxon>Eukaryota</taxon>
        <taxon>Metazoa</taxon>
        <taxon>Spiralia</taxon>
        <taxon>Lophotrochozoa</taxon>
        <taxon>Mollusca</taxon>
        <taxon>Cephalopoda</taxon>
        <taxon>Coleoidea</taxon>
        <taxon>Octopodiformes</taxon>
        <taxon>Octopoda</taxon>
        <taxon>Incirrata</taxon>
        <taxon>Octopodidae</taxon>
        <taxon>Octopus</taxon>
    </lineage>
</organism>
<reference evidence="12" key="1">
    <citation type="submission" date="2025-08" db="UniProtKB">
        <authorList>
            <consortium name="RefSeq"/>
        </authorList>
    </citation>
    <scope>IDENTIFICATION</scope>
</reference>
<proteinExistence type="inferred from homology"/>
<dbReference type="CDD" id="cd09597">
    <property type="entry name" value="M4_TLP"/>
    <property type="match status" value="1"/>
</dbReference>
<dbReference type="Pfam" id="PF01447">
    <property type="entry name" value="Peptidase_M4"/>
    <property type="match status" value="1"/>
</dbReference>
<dbReference type="RefSeq" id="XP_036357344.1">
    <property type="nucleotide sequence ID" value="XM_036501451.1"/>
</dbReference>
<dbReference type="InterPro" id="IPR027268">
    <property type="entry name" value="Peptidase_M4/M1_CTD_sf"/>
</dbReference>
<dbReference type="Proteomes" id="UP000515154">
    <property type="component" value="Linkage group LG3"/>
</dbReference>
<name>A0A7E6EPS9_9MOLL</name>
<keyword evidence="4" id="KW-0732">Signal</keyword>
<dbReference type="Gene3D" id="3.10.450.490">
    <property type="match status" value="1"/>
</dbReference>
<keyword evidence="5" id="KW-0378">Hydrolase</keyword>
<dbReference type="GO" id="GO:0004222">
    <property type="term" value="F:metalloendopeptidase activity"/>
    <property type="evidence" value="ECO:0007669"/>
    <property type="project" value="InterPro"/>
</dbReference>
<dbReference type="KEGG" id="osn:118762620"/>
<evidence type="ECO:0000256" key="6">
    <source>
        <dbReference type="ARBA" id="ARBA00022833"/>
    </source>
</evidence>
<dbReference type="InterPro" id="IPR023612">
    <property type="entry name" value="Peptidase_M4"/>
</dbReference>
<dbReference type="AlphaFoldDB" id="A0A7E6EPS9"/>
<dbReference type="InterPro" id="IPR050728">
    <property type="entry name" value="Zinc_Metalloprotease_M4"/>
</dbReference>
<dbReference type="InterPro" id="IPR001570">
    <property type="entry name" value="Peptidase_M4_C_domain"/>
</dbReference>
<keyword evidence="7" id="KW-0482">Metalloprotease</keyword>
<dbReference type="Gene3D" id="1.10.390.10">
    <property type="entry name" value="Neutral Protease Domain 2"/>
    <property type="match status" value="1"/>
</dbReference>
<dbReference type="GO" id="GO:0046872">
    <property type="term" value="F:metal ion binding"/>
    <property type="evidence" value="ECO:0007669"/>
    <property type="project" value="UniProtKB-KW"/>
</dbReference>
<evidence type="ECO:0000259" key="9">
    <source>
        <dbReference type="Pfam" id="PF02868"/>
    </source>
</evidence>
<dbReference type="InterPro" id="IPR011096">
    <property type="entry name" value="FTP_domain"/>
</dbReference>
<keyword evidence="2" id="KW-0645">Protease</keyword>
<comment type="similarity">
    <text evidence="1">Belongs to the peptidase M4 family.</text>
</comment>
<evidence type="ECO:0000256" key="5">
    <source>
        <dbReference type="ARBA" id="ARBA00022801"/>
    </source>
</evidence>
<evidence type="ECO:0000259" key="8">
    <source>
        <dbReference type="Pfam" id="PF01447"/>
    </source>
</evidence>
<dbReference type="Gene3D" id="3.10.170.10">
    <property type="match status" value="1"/>
</dbReference>
<keyword evidence="3" id="KW-0479">Metal-binding</keyword>
<dbReference type="PRINTS" id="PR00730">
    <property type="entry name" value="THERMOLYSIN"/>
</dbReference>
<accession>A0A7E6EPS9</accession>
<gene>
    <name evidence="12" type="primary">LOC118762620</name>
</gene>
<evidence type="ECO:0000313" key="12">
    <source>
        <dbReference type="RefSeq" id="XP_036357344.1"/>
    </source>
</evidence>
<feature type="domain" description="Peptidase M4" evidence="8">
    <location>
        <begin position="219"/>
        <end position="359"/>
    </location>
</feature>
<feature type="domain" description="FTP" evidence="10">
    <location>
        <begin position="59"/>
        <end position="103"/>
    </location>
</feature>
<keyword evidence="11" id="KW-1185">Reference proteome</keyword>
<evidence type="ECO:0000259" key="10">
    <source>
        <dbReference type="Pfam" id="PF07504"/>
    </source>
</evidence>
<keyword evidence="6" id="KW-0862">Zinc</keyword>
<evidence type="ECO:0000313" key="11">
    <source>
        <dbReference type="Proteomes" id="UP000515154"/>
    </source>
</evidence>
<evidence type="ECO:0000256" key="2">
    <source>
        <dbReference type="ARBA" id="ARBA00022670"/>
    </source>
</evidence>
<evidence type="ECO:0000256" key="1">
    <source>
        <dbReference type="ARBA" id="ARBA00009388"/>
    </source>
</evidence>
<dbReference type="Pfam" id="PF02868">
    <property type="entry name" value="Peptidase_M4_C"/>
    <property type="match status" value="1"/>
</dbReference>
<feature type="domain" description="Peptidase M4 C-terminal" evidence="9">
    <location>
        <begin position="367"/>
        <end position="506"/>
    </location>
</feature>
<dbReference type="GO" id="GO:0006508">
    <property type="term" value="P:proteolysis"/>
    <property type="evidence" value="ECO:0007669"/>
    <property type="project" value="UniProtKB-KW"/>
</dbReference>
<dbReference type="SUPFAM" id="SSF55486">
    <property type="entry name" value="Metalloproteases ('zincins'), catalytic domain"/>
    <property type="match status" value="1"/>
</dbReference>
<dbReference type="Gene3D" id="3.10.450.40">
    <property type="match status" value="1"/>
</dbReference>
<sequence length="657" mass="75280">MLYFRIYFWCYFELVVILMPRPVGRRLNRINVKEQLQYNYRLNKATALTDLFGLVPPNSFDVIDQFNTSQGLRILKLRQLYKDIPIYDGTLSVVIESNGELTGLASGFVIQGLSTYHHWDKLLSATLTKEEALDIAIISAGHGQFKKNIYNYNSHRKVYVDDFGDVSLIYEIDYLIYTDEVVKRPAFLISAHTGDILLQWSKLDTFATHLLTGHGGNEKSGTFVYSRDNRKIFVKRNQGNTCFLENQYVKVLNFSGRPTYRDTDNVVSYKCFDNFDDSVNGANSPARDALYYGSALFDMFLSWYGTKILRNKLIIGVYYDIDNAFWDGKQCNFGNGGEFSYPYTVADIIGHEVAHGFTEQHSCLLNFGQSGSMDESFSDITGETLEAYLGQNDWSIGKYITKSDDRGFRSLDDPSKDKLSVNHYDNYTESLDPHFGCGIYNKAFYYVVQDYRIPIKDAYHAFMLANRLYWHPTSDFSTGACDVIRAAYYIGLDVNPFRMAFQQVGVKTCILTNDIYLLNTNKTLSNIKVGDGKTPLFSYNPSFCISAIMIQASSRNYSTVQIKITNPQDIIFHFEINKTDDITFFIKVSKSDLILNNTYFLIEGVNRIKLFGNLSIVNRIHIELVSKTKFVLTDVTLNVSCKYKDHYNRQNHTNITK</sequence>
<evidence type="ECO:0000256" key="7">
    <source>
        <dbReference type="ARBA" id="ARBA00023049"/>
    </source>
</evidence>
<dbReference type="PANTHER" id="PTHR33794">
    <property type="entry name" value="BACILLOLYSIN"/>
    <property type="match status" value="1"/>
</dbReference>
<dbReference type="PANTHER" id="PTHR33794:SF1">
    <property type="entry name" value="BACILLOLYSIN"/>
    <property type="match status" value="1"/>
</dbReference>
<dbReference type="Pfam" id="PF07504">
    <property type="entry name" value="FTP"/>
    <property type="match status" value="1"/>
</dbReference>